<dbReference type="InterPro" id="IPR015883">
    <property type="entry name" value="Glyco_hydro_20_cat"/>
</dbReference>
<evidence type="ECO:0000313" key="11">
    <source>
        <dbReference type="Proteomes" id="UP000620224"/>
    </source>
</evidence>
<reference evidence="10" key="1">
    <citation type="journal article" date="2014" name="Int. J. Syst. Evol. Microbiol.">
        <title>Complete genome sequence of Corynebacterium casei LMG S-19264T (=DSM 44701T), isolated from a smear-ripened cheese.</title>
        <authorList>
            <consortium name="US DOE Joint Genome Institute (JGI-PGF)"/>
            <person name="Walter F."/>
            <person name="Albersmeier A."/>
            <person name="Kalinowski J."/>
            <person name="Ruckert C."/>
        </authorList>
    </citation>
    <scope>NUCLEOTIDE SEQUENCE</scope>
    <source>
        <strain evidence="10">JCM 4490</strain>
    </source>
</reference>
<dbReference type="CDD" id="cd06568">
    <property type="entry name" value="GH20_SpHex_like"/>
    <property type="match status" value="1"/>
</dbReference>
<evidence type="ECO:0000256" key="3">
    <source>
        <dbReference type="ARBA" id="ARBA00012663"/>
    </source>
</evidence>
<reference evidence="10" key="2">
    <citation type="submission" date="2020-09" db="EMBL/GenBank/DDBJ databases">
        <authorList>
            <person name="Sun Q."/>
            <person name="Ohkuma M."/>
        </authorList>
    </citation>
    <scope>NUCLEOTIDE SEQUENCE</scope>
    <source>
        <strain evidence="10">JCM 4490</strain>
    </source>
</reference>
<dbReference type="EC" id="3.2.1.52" evidence="3"/>
<dbReference type="Gene3D" id="3.20.20.80">
    <property type="entry name" value="Glycosidases"/>
    <property type="match status" value="1"/>
</dbReference>
<dbReference type="AlphaFoldDB" id="A0A918IYC0"/>
<dbReference type="InterPro" id="IPR025705">
    <property type="entry name" value="Beta_hexosaminidase_sua/sub"/>
</dbReference>
<dbReference type="SUPFAM" id="SSF55545">
    <property type="entry name" value="beta-N-acetylhexosaminidase-like domain"/>
    <property type="match status" value="1"/>
</dbReference>
<feature type="active site" description="Proton donor" evidence="6">
    <location>
        <position position="342"/>
    </location>
</feature>
<keyword evidence="7" id="KW-0732">Signal</keyword>
<evidence type="ECO:0000256" key="1">
    <source>
        <dbReference type="ARBA" id="ARBA00001231"/>
    </source>
</evidence>
<name>A0A918IYC0_9ACTN</name>
<dbReference type="SUPFAM" id="SSF51445">
    <property type="entry name" value="(Trans)glycosidases"/>
    <property type="match status" value="1"/>
</dbReference>
<feature type="domain" description="Glycoside hydrolase family 20 catalytic" evidence="8">
    <location>
        <begin position="179"/>
        <end position="498"/>
    </location>
</feature>
<feature type="domain" description="Beta-hexosaminidase bacterial type N-terminal" evidence="9">
    <location>
        <begin position="48"/>
        <end position="175"/>
    </location>
</feature>
<dbReference type="GO" id="GO:0004563">
    <property type="term" value="F:beta-N-acetylhexosaminidase activity"/>
    <property type="evidence" value="ECO:0007669"/>
    <property type="project" value="UniProtKB-EC"/>
</dbReference>
<evidence type="ECO:0000313" key="10">
    <source>
        <dbReference type="EMBL" id="GGW36422.1"/>
    </source>
</evidence>
<dbReference type="GO" id="GO:0030203">
    <property type="term" value="P:glycosaminoglycan metabolic process"/>
    <property type="evidence" value="ECO:0007669"/>
    <property type="project" value="TreeGrafter"/>
</dbReference>
<organism evidence="10 11">
    <name type="scientific">Streptomyces lucensis JCM 4490</name>
    <dbReference type="NCBI Taxonomy" id="1306176"/>
    <lineage>
        <taxon>Bacteria</taxon>
        <taxon>Bacillati</taxon>
        <taxon>Actinomycetota</taxon>
        <taxon>Actinomycetes</taxon>
        <taxon>Kitasatosporales</taxon>
        <taxon>Streptomycetaceae</taxon>
        <taxon>Streptomyces</taxon>
    </lineage>
</organism>
<protein>
    <recommendedName>
        <fullName evidence="3">beta-N-acetylhexosaminidase</fullName>
        <ecNumber evidence="3">3.2.1.52</ecNumber>
    </recommendedName>
</protein>
<evidence type="ECO:0000256" key="5">
    <source>
        <dbReference type="ARBA" id="ARBA00023295"/>
    </source>
</evidence>
<comment type="catalytic activity">
    <reaction evidence="1">
        <text>Hydrolysis of terminal non-reducing N-acetyl-D-hexosamine residues in N-acetyl-beta-D-hexosaminides.</text>
        <dbReference type="EC" id="3.2.1.52"/>
    </reaction>
</comment>
<evidence type="ECO:0000256" key="4">
    <source>
        <dbReference type="ARBA" id="ARBA00022801"/>
    </source>
</evidence>
<dbReference type="InterPro" id="IPR017853">
    <property type="entry name" value="GH"/>
</dbReference>
<keyword evidence="11" id="KW-1185">Reference proteome</keyword>
<dbReference type="Pfam" id="PF00728">
    <property type="entry name" value="Glyco_hydro_20"/>
    <property type="match status" value="1"/>
</dbReference>
<dbReference type="InterPro" id="IPR015882">
    <property type="entry name" value="HEX_bac_N"/>
</dbReference>
<comment type="caution">
    <text evidence="10">The sequence shown here is derived from an EMBL/GenBank/DDBJ whole genome shotgun (WGS) entry which is preliminary data.</text>
</comment>
<evidence type="ECO:0000259" key="8">
    <source>
        <dbReference type="Pfam" id="PF00728"/>
    </source>
</evidence>
<evidence type="ECO:0000256" key="2">
    <source>
        <dbReference type="ARBA" id="ARBA00006285"/>
    </source>
</evidence>
<dbReference type="EMBL" id="BMUE01000002">
    <property type="protein sequence ID" value="GGW36422.1"/>
    <property type="molecule type" value="Genomic_DNA"/>
</dbReference>
<dbReference type="PANTHER" id="PTHR22600:SF57">
    <property type="entry name" value="BETA-N-ACETYLHEXOSAMINIDASE"/>
    <property type="match status" value="1"/>
</dbReference>
<evidence type="ECO:0000256" key="7">
    <source>
        <dbReference type="SAM" id="SignalP"/>
    </source>
</evidence>
<gene>
    <name evidence="10" type="ORF">GCM10010503_10400</name>
</gene>
<comment type="similarity">
    <text evidence="2">Belongs to the glycosyl hydrolase 20 family.</text>
</comment>
<dbReference type="Gene3D" id="3.30.379.10">
    <property type="entry name" value="Chitobiase/beta-hexosaminidase domain 2-like"/>
    <property type="match status" value="1"/>
</dbReference>
<dbReference type="Pfam" id="PF02838">
    <property type="entry name" value="Glyco_hydro_20b"/>
    <property type="match status" value="1"/>
</dbReference>
<evidence type="ECO:0000256" key="6">
    <source>
        <dbReference type="PIRSR" id="PIRSR625705-1"/>
    </source>
</evidence>
<sequence length="536" mass="57539">MRRNHSTTPRTARILGSLLLVAAAGVCAVGTAPAAPAAPAATPTPLDRVVPAPTSVKPGGTPYRITRATGVRVEGSAEVRRIGAYLAGILRPSTGYPLPVTDHGAGGIRLSLAPGDLGAEGYRLHSGADGVTITASTPAGLFHGVQTLRQLLPAGVERRTVQPGPWSVAGGTVEDRPRYAYRGAMLDVSRHFFTVAQVKRYIDQLALYKVNELHLHLSDDQGWRIAVDSWPRLAGYGGSTQVGGGRGGYFTKADYREIVRYAASRYLEVVPEIDMPGHTNAALASYARLNCDGVAPPLYTGTHVGFSSLCVPKKVTYDFVDDVIRELAALTPGRYLHIGGDEAHSTSHADYVTFMDRVQPVAAKYGKTVIGWHQLTGAHPAKGALAQYWGLDGTSAAEKARVAEAARKGTGLILSPADRVYLDMKYTKNTKLGLTWAGLVEVKRAYDWDPGAYLAGAPASAVRGVEAPLWSETLKTSADIEYMAFPRLAGAAELGWSPASRHDWNAYKARLAAQAPRWDALGIHYYRSPQVPWPKR</sequence>
<dbReference type="PRINTS" id="PR00738">
    <property type="entry name" value="GLHYDRLASE20"/>
</dbReference>
<evidence type="ECO:0000259" key="9">
    <source>
        <dbReference type="Pfam" id="PF02838"/>
    </source>
</evidence>
<feature type="signal peptide" evidence="7">
    <location>
        <begin position="1"/>
        <end position="34"/>
    </location>
</feature>
<dbReference type="PANTHER" id="PTHR22600">
    <property type="entry name" value="BETA-HEXOSAMINIDASE"/>
    <property type="match status" value="1"/>
</dbReference>
<keyword evidence="5" id="KW-0326">Glycosidase</keyword>
<dbReference type="Proteomes" id="UP000620224">
    <property type="component" value="Unassembled WGS sequence"/>
</dbReference>
<dbReference type="RefSeq" id="WP_190013539.1">
    <property type="nucleotide sequence ID" value="NZ_BMUE01000002.1"/>
</dbReference>
<feature type="chain" id="PRO_5037435854" description="beta-N-acetylhexosaminidase" evidence="7">
    <location>
        <begin position="35"/>
        <end position="536"/>
    </location>
</feature>
<dbReference type="InterPro" id="IPR029018">
    <property type="entry name" value="Hex-like_dom2"/>
</dbReference>
<accession>A0A918IYC0</accession>
<dbReference type="GO" id="GO:0016020">
    <property type="term" value="C:membrane"/>
    <property type="evidence" value="ECO:0007669"/>
    <property type="project" value="TreeGrafter"/>
</dbReference>
<keyword evidence="4" id="KW-0378">Hydrolase</keyword>
<proteinExistence type="inferred from homology"/>
<dbReference type="GO" id="GO:0005975">
    <property type="term" value="P:carbohydrate metabolic process"/>
    <property type="evidence" value="ECO:0007669"/>
    <property type="project" value="InterPro"/>
</dbReference>